<evidence type="ECO:0000313" key="11">
    <source>
        <dbReference type="Proteomes" id="UP000494106"/>
    </source>
</evidence>
<evidence type="ECO:0000256" key="6">
    <source>
        <dbReference type="ARBA" id="ARBA00023242"/>
    </source>
</evidence>
<dbReference type="PANTHER" id="PTHR16140">
    <property type="entry name" value="NON-STRUCTURAL MAINTENANCE OF CHROMOSOMES ELEMENT 4"/>
    <property type="match status" value="1"/>
</dbReference>
<evidence type="ECO:0000256" key="3">
    <source>
        <dbReference type="ARBA" id="ARBA00022763"/>
    </source>
</evidence>
<reference evidence="11 12" key="1">
    <citation type="submission" date="2020-04" db="EMBL/GenBank/DDBJ databases">
        <authorList>
            <person name="Wallbank WR R."/>
            <person name="Pardo Diaz C."/>
            <person name="Kozak K."/>
            <person name="Martin S."/>
            <person name="Jiggins C."/>
            <person name="Moest M."/>
            <person name="Warren A I."/>
            <person name="Byers J.R.P. K."/>
            <person name="Montejo-Kovacevich G."/>
            <person name="Yen C E."/>
        </authorList>
    </citation>
    <scope>NUCLEOTIDE SEQUENCE [LARGE SCALE GENOMIC DNA]</scope>
</reference>
<evidence type="ECO:0000259" key="8">
    <source>
        <dbReference type="Pfam" id="PF08743"/>
    </source>
</evidence>
<evidence type="ECO:0000256" key="7">
    <source>
        <dbReference type="RuleBase" id="RU365071"/>
    </source>
</evidence>
<gene>
    <name evidence="9" type="ORF">APLA_LOCUS1111</name>
    <name evidence="10" type="ORF">APLA_LOCUS5544</name>
</gene>
<evidence type="ECO:0000256" key="1">
    <source>
        <dbReference type="ARBA" id="ARBA00004123"/>
    </source>
</evidence>
<evidence type="ECO:0000313" key="9">
    <source>
        <dbReference type="EMBL" id="CAB3222493.1"/>
    </source>
</evidence>
<dbReference type="GO" id="GO:0030915">
    <property type="term" value="C:Smc5-Smc6 complex"/>
    <property type="evidence" value="ECO:0007669"/>
    <property type="project" value="UniProtKB-UniRule"/>
</dbReference>
<dbReference type="InterPro" id="IPR014854">
    <property type="entry name" value="Nse4_C"/>
</dbReference>
<comment type="caution">
    <text evidence="10">The sequence shown here is derived from an EMBL/GenBank/DDBJ whole genome shotgun (WGS) entry which is preliminary data.</text>
</comment>
<evidence type="ECO:0000256" key="2">
    <source>
        <dbReference type="ARBA" id="ARBA00008997"/>
    </source>
</evidence>
<evidence type="ECO:0000313" key="10">
    <source>
        <dbReference type="EMBL" id="CAB3232175.1"/>
    </source>
</evidence>
<dbReference type="Pfam" id="PF08743">
    <property type="entry name" value="Nse4_C"/>
    <property type="match status" value="1"/>
</dbReference>
<keyword evidence="3 7" id="KW-0227">DNA damage</keyword>
<comment type="function">
    <text evidence="7">Component of the SMC5-SMC6 complex, that promotes sister chromatid alignment after DNA damage and facilitates double-stranded DNA breaks (DSBs) repair via homologous recombination between sister chromatids.</text>
</comment>
<accession>A0A8S0ZGF0</accession>
<keyword evidence="11" id="KW-1185">Reference proteome</keyword>
<feature type="domain" description="Non-structural maintenance of chromosome element 4 C-terminal" evidence="8">
    <location>
        <begin position="193"/>
        <end position="279"/>
    </location>
</feature>
<dbReference type="GO" id="GO:0005634">
    <property type="term" value="C:nucleus"/>
    <property type="evidence" value="ECO:0007669"/>
    <property type="project" value="UniProtKB-SubCell"/>
</dbReference>
<dbReference type="PANTHER" id="PTHR16140:SF0">
    <property type="entry name" value="NON-STRUCTURAL MAINTENANCE OF CHROMOSOMES ELEMENT 4"/>
    <property type="match status" value="1"/>
</dbReference>
<dbReference type="GO" id="GO:0006310">
    <property type="term" value="P:DNA recombination"/>
    <property type="evidence" value="ECO:0007669"/>
    <property type="project" value="UniProtKB-UniRule"/>
</dbReference>
<evidence type="ECO:0000256" key="5">
    <source>
        <dbReference type="ARBA" id="ARBA00023204"/>
    </source>
</evidence>
<proteinExistence type="inferred from homology"/>
<organism evidence="10 12">
    <name type="scientific">Arctia plantaginis</name>
    <name type="common">Wood tiger moth</name>
    <name type="synonym">Phalaena plantaginis</name>
    <dbReference type="NCBI Taxonomy" id="874455"/>
    <lineage>
        <taxon>Eukaryota</taxon>
        <taxon>Metazoa</taxon>
        <taxon>Ecdysozoa</taxon>
        <taxon>Arthropoda</taxon>
        <taxon>Hexapoda</taxon>
        <taxon>Insecta</taxon>
        <taxon>Pterygota</taxon>
        <taxon>Neoptera</taxon>
        <taxon>Endopterygota</taxon>
        <taxon>Lepidoptera</taxon>
        <taxon>Glossata</taxon>
        <taxon>Ditrysia</taxon>
        <taxon>Noctuoidea</taxon>
        <taxon>Erebidae</taxon>
        <taxon>Arctiinae</taxon>
        <taxon>Arctia</taxon>
    </lineage>
</organism>
<keyword evidence="6 7" id="KW-0539">Nucleus</keyword>
<dbReference type="Proteomes" id="UP000494256">
    <property type="component" value="Unassembled WGS sequence"/>
</dbReference>
<comment type="subunit">
    <text evidence="7">Component of the SMC5-SMC6 complex.</text>
</comment>
<keyword evidence="5 7" id="KW-0234">DNA repair</keyword>
<comment type="subcellular location">
    <subcellularLocation>
        <location evidence="1 7">Nucleus</location>
    </subcellularLocation>
</comment>
<dbReference type="OrthoDB" id="361242at2759"/>
<dbReference type="EMBL" id="CADEBD010000289">
    <property type="protein sequence ID" value="CAB3232175.1"/>
    <property type="molecule type" value="Genomic_DNA"/>
</dbReference>
<dbReference type="GO" id="GO:0006281">
    <property type="term" value="P:DNA repair"/>
    <property type="evidence" value="ECO:0007669"/>
    <property type="project" value="UniProtKB-UniRule"/>
</dbReference>
<dbReference type="EMBL" id="CADEBC010000088">
    <property type="protein sequence ID" value="CAB3222493.1"/>
    <property type="molecule type" value="Genomic_DNA"/>
</dbReference>
<dbReference type="AlphaFoldDB" id="A0A8S0ZGF0"/>
<evidence type="ECO:0000256" key="4">
    <source>
        <dbReference type="ARBA" id="ARBA00023172"/>
    </source>
</evidence>
<dbReference type="Proteomes" id="UP000494106">
    <property type="component" value="Unassembled WGS sequence"/>
</dbReference>
<keyword evidence="4 7" id="KW-0233">DNA recombination</keyword>
<evidence type="ECO:0000313" key="12">
    <source>
        <dbReference type="Proteomes" id="UP000494256"/>
    </source>
</evidence>
<comment type="similarity">
    <text evidence="2 7">Belongs to the NSE4 family.</text>
</comment>
<sequence length="283" mass="32235">MSSFNETQRSSLGSHDRKLRYRALLEDLSTLESENSFNEDLMDKTASAVREAQTLLAEGGVEERVKHPGEGYLDSKVLRVASDVAVRVTESISGNVNTYDKHELAFHIRENPNFWCFALPREVPSVAFLYGTFAPTPPELRPRAPRRAVQRQQAQTLKAPENVDKLGKVEEGSQMVSRVNRFITKTYKQTNAPLSYFHTVLDPTSFSATIENIYYVSFLVRDTLISINLDEEFGLPFITPIPASKEKRDIGDENQFIVSMDRQRWQELIEAFGITQPMMVLKR</sequence>
<dbReference type="InterPro" id="IPR027786">
    <property type="entry name" value="Nse4/EID"/>
</dbReference>
<protein>
    <recommendedName>
        <fullName evidence="7">Non-structural maintenance of chromosomes element 4</fullName>
    </recommendedName>
</protein>
<name>A0A8S0ZGF0_ARCPL</name>